<keyword evidence="4" id="KW-0732">Signal</keyword>
<feature type="chain" id="PRO_5047532192" description="N-acetylmuramoyl-L-alanine amidase" evidence="4">
    <location>
        <begin position="23"/>
        <end position="360"/>
    </location>
</feature>
<keyword evidence="7" id="KW-1185">Reference proteome</keyword>
<evidence type="ECO:0000256" key="1">
    <source>
        <dbReference type="ARBA" id="ARBA00001561"/>
    </source>
</evidence>
<dbReference type="InterPro" id="IPR050695">
    <property type="entry name" value="N-acetylmuramoyl_amidase_3"/>
</dbReference>
<keyword evidence="3 6" id="KW-0378">Hydrolase</keyword>
<evidence type="ECO:0000259" key="5">
    <source>
        <dbReference type="SMART" id="SM00646"/>
    </source>
</evidence>
<evidence type="ECO:0000313" key="6">
    <source>
        <dbReference type="EMBL" id="MDO5985982.1"/>
    </source>
</evidence>
<proteinExistence type="predicted"/>
<dbReference type="Pfam" id="PF01520">
    <property type="entry name" value="Amidase_3"/>
    <property type="match status" value="1"/>
</dbReference>
<dbReference type="EMBL" id="JAUOEM010000001">
    <property type="protein sequence ID" value="MDO5985982.1"/>
    <property type="molecule type" value="Genomic_DNA"/>
</dbReference>
<evidence type="ECO:0000256" key="2">
    <source>
        <dbReference type="ARBA" id="ARBA00011901"/>
    </source>
</evidence>
<dbReference type="Gene3D" id="3.40.630.40">
    <property type="entry name" value="Zn-dependent exopeptidases"/>
    <property type="match status" value="1"/>
</dbReference>
<dbReference type="SUPFAM" id="SSF53187">
    <property type="entry name" value="Zn-dependent exopeptidases"/>
    <property type="match status" value="1"/>
</dbReference>
<dbReference type="EC" id="3.5.1.28" evidence="2"/>
<dbReference type="PANTHER" id="PTHR30404:SF0">
    <property type="entry name" value="N-ACETYLMURAMOYL-L-ALANINE AMIDASE AMIC"/>
    <property type="match status" value="1"/>
</dbReference>
<feature type="domain" description="MurNAc-LAA" evidence="5">
    <location>
        <begin position="242"/>
        <end position="350"/>
    </location>
</feature>
<evidence type="ECO:0000256" key="3">
    <source>
        <dbReference type="ARBA" id="ARBA00022801"/>
    </source>
</evidence>
<comment type="caution">
    <text evidence="6">The sequence shown here is derived from an EMBL/GenBank/DDBJ whole genome shotgun (WGS) entry which is preliminary data.</text>
</comment>
<dbReference type="InterPro" id="IPR002508">
    <property type="entry name" value="MurNAc-LAA_cat"/>
</dbReference>
<accession>A0ABT8WWB3</accession>
<name>A0ABT8WWB3_9FLAO</name>
<dbReference type="PANTHER" id="PTHR30404">
    <property type="entry name" value="N-ACETYLMURAMOYL-L-ALANINE AMIDASE"/>
    <property type="match status" value="1"/>
</dbReference>
<sequence length="360" mass="41436">MKILKKLFFLFFYLAISSIVIAQTSQKKVTANAGDGIYSILRNNGLEPTKHYKAFIKLNKDSLTENLTLIKGKTYILPSIEKDTIVRVEIPPIVDKKTPEAHAKPNNNKPLVKEINNPIFGKDYENIPLESDTLNGTVYYLISGHGGPDPGAIETYNGKLISEDEYAYDVTLRLARKLISNGAKVYIIIKDKNDGIRDEKILEVDYDEVNFPNEPISKSQKLRLRQRTRTVNNLYVKHKGAYQRLIVTHIDSRSKGKNIDVFFYHHYNSKSGKRLAKNIHKSFKEKYAKYQPNRIYSGSVKSRGLYLVKKTLPAMVYIELGNIKNKKDQKRILNYQNRKALAKWIFNGLLVDFNESKRLY</sequence>
<dbReference type="SMART" id="SM00646">
    <property type="entry name" value="Ami_3"/>
    <property type="match status" value="1"/>
</dbReference>
<evidence type="ECO:0000313" key="7">
    <source>
        <dbReference type="Proteomes" id="UP001176891"/>
    </source>
</evidence>
<dbReference type="GO" id="GO:0008745">
    <property type="term" value="F:N-acetylmuramoyl-L-alanine amidase activity"/>
    <property type="evidence" value="ECO:0007669"/>
    <property type="project" value="UniProtKB-EC"/>
</dbReference>
<organism evidence="6 7">
    <name type="scientific">Flavivirga amylovorans</name>
    <dbReference type="NCBI Taxonomy" id="870486"/>
    <lineage>
        <taxon>Bacteria</taxon>
        <taxon>Pseudomonadati</taxon>
        <taxon>Bacteroidota</taxon>
        <taxon>Flavobacteriia</taxon>
        <taxon>Flavobacteriales</taxon>
        <taxon>Flavobacteriaceae</taxon>
        <taxon>Flavivirga</taxon>
    </lineage>
</organism>
<comment type="catalytic activity">
    <reaction evidence="1">
        <text>Hydrolyzes the link between N-acetylmuramoyl residues and L-amino acid residues in certain cell-wall glycopeptides.</text>
        <dbReference type="EC" id="3.5.1.28"/>
    </reaction>
</comment>
<dbReference type="RefSeq" id="WP_303280526.1">
    <property type="nucleotide sequence ID" value="NZ_BAABCZ010000016.1"/>
</dbReference>
<evidence type="ECO:0000256" key="4">
    <source>
        <dbReference type="SAM" id="SignalP"/>
    </source>
</evidence>
<gene>
    <name evidence="6" type="ORF">Q4Q39_01075</name>
</gene>
<feature type="signal peptide" evidence="4">
    <location>
        <begin position="1"/>
        <end position="22"/>
    </location>
</feature>
<protein>
    <recommendedName>
        <fullName evidence="2">N-acetylmuramoyl-L-alanine amidase</fullName>
        <ecNumber evidence="2">3.5.1.28</ecNumber>
    </recommendedName>
</protein>
<reference evidence="6" key="1">
    <citation type="submission" date="2023-07" db="EMBL/GenBank/DDBJ databases">
        <title>Two novel species in the genus Flavivirga.</title>
        <authorList>
            <person name="Kwon K."/>
        </authorList>
    </citation>
    <scope>NUCLEOTIDE SEQUENCE</scope>
    <source>
        <strain evidence="6">KACC 14157</strain>
    </source>
</reference>
<dbReference type="CDD" id="cd02696">
    <property type="entry name" value="MurNAc-LAA"/>
    <property type="match status" value="1"/>
</dbReference>
<dbReference type="Proteomes" id="UP001176891">
    <property type="component" value="Unassembled WGS sequence"/>
</dbReference>